<dbReference type="Proteomes" id="UP000217334">
    <property type="component" value="Chromosome"/>
</dbReference>
<gene>
    <name evidence="1" type="ORF">CGC59_13235</name>
</gene>
<protein>
    <submittedName>
        <fullName evidence="1">Uncharacterized protein</fullName>
    </submittedName>
</protein>
<organism evidence="1 2">
    <name type="scientific">Capnocytophaga sputigena</name>
    <dbReference type="NCBI Taxonomy" id="1019"/>
    <lineage>
        <taxon>Bacteria</taxon>
        <taxon>Pseudomonadati</taxon>
        <taxon>Bacteroidota</taxon>
        <taxon>Flavobacteriia</taxon>
        <taxon>Flavobacteriales</taxon>
        <taxon>Flavobacteriaceae</taxon>
        <taxon>Capnocytophaga</taxon>
    </lineage>
</organism>
<evidence type="ECO:0000313" key="2">
    <source>
        <dbReference type="Proteomes" id="UP000217334"/>
    </source>
</evidence>
<accession>A0A250F938</accession>
<name>A0A250F938_CAPSP</name>
<reference evidence="2" key="1">
    <citation type="submission" date="2017-06" db="EMBL/GenBank/DDBJ databases">
        <title>Capnocytophaga spp. assemblies.</title>
        <authorList>
            <person name="Gulvik C.A."/>
        </authorList>
    </citation>
    <scope>NUCLEOTIDE SEQUENCE [LARGE SCALE GENOMIC DNA]</scope>
    <source>
        <strain evidence="2">H4486</strain>
    </source>
</reference>
<proteinExistence type="predicted"/>
<sequence length="64" mass="7432">MREIFFDEKLEETRRNSEGCKPHGQGWIFGGETRRDWETLGETGSESGNGRLEVGKERVVMRIF</sequence>
<evidence type="ECO:0000313" key="1">
    <source>
        <dbReference type="EMBL" id="ATA80578.1"/>
    </source>
</evidence>
<dbReference type="AlphaFoldDB" id="A0A250F938"/>
<dbReference type="EMBL" id="CP022383">
    <property type="protein sequence ID" value="ATA80578.1"/>
    <property type="molecule type" value="Genomic_DNA"/>
</dbReference>